<dbReference type="eggNOG" id="ENOG5032R20">
    <property type="taxonomic scope" value="Bacteria"/>
</dbReference>
<dbReference type="InterPro" id="IPR047699">
    <property type="entry name" value="Permease_put_prefix"/>
</dbReference>
<sequence length="225" mass="24808">MGFVVAFNHPPKMPSWFLSWALPQELHDAVMGDLIEEYQEQVANFGLIKGQIWYWRQALLSAVAFIQQTQRGFIMFLISLLIFIAVTFMGMELGFETSAYIDVPSVILVVLPAVFFSIAITSISDLKNGGIMLLSDKAEFSTLQLLLAKQSFHVLGNTALLMGVFSSLLSAIAIASNLSAEEFSSVFGPAVGVCLLTLYYGLAIKIICYVAEQKIHNKQLQQESA</sequence>
<evidence type="ECO:0000313" key="2">
    <source>
        <dbReference type="EMBL" id="EAR29970.1"/>
    </source>
</evidence>
<keyword evidence="3" id="KW-1185">Reference proteome</keyword>
<feature type="transmembrane region" description="Helical" evidence="1">
    <location>
        <begin position="103"/>
        <end position="123"/>
    </location>
</feature>
<keyword evidence="1" id="KW-0812">Transmembrane</keyword>
<evidence type="ECO:0000256" key="1">
    <source>
        <dbReference type="SAM" id="Phobius"/>
    </source>
</evidence>
<comment type="caution">
    <text evidence="2">The sequence shown here is derived from an EMBL/GenBank/DDBJ whole genome shotgun (WGS) entry which is preliminary data.</text>
</comment>
<keyword evidence="1" id="KW-0472">Membrane</keyword>
<feature type="transmembrane region" description="Helical" evidence="1">
    <location>
        <begin position="187"/>
        <end position="211"/>
    </location>
</feature>
<name>A4C7L6_9GAMM</name>
<organism evidence="2 3">
    <name type="scientific">Pseudoalteromonas tunicata D2</name>
    <dbReference type="NCBI Taxonomy" id="87626"/>
    <lineage>
        <taxon>Bacteria</taxon>
        <taxon>Pseudomonadati</taxon>
        <taxon>Pseudomonadota</taxon>
        <taxon>Gammaproteobacteria</taxon>
        <taxon>Alteromonadales</taxon>
        <taxon>Pseudoalteromonadaceae</taxon>
        <taxon>Pseudoalteromonas</taxon>
    </lineage>
</organism>
<gene>
    <name evidence="2" type="ORF">PTD2_14159</name>
</gene>
<dbReference type="HOGENOM" id="CLU_1234172_0_0_6"/>
<feature type="transmembrane region" description="Helical" evidence="1">
    <location>
        <begin position="73"/>
        <end position="91"/>
    </location>
</feature>
<dbReference type="EMBL" id="AAOH01000002">
    <property type="protein sequence ID" value="EAR29970.1"/>
    <property type="molecule type" value="Genomic_DNA"/>
</dbReference>
<dbReference type="Proteomes" id="UP000006201">
    <property type="component" value="Unassembled WGS sequence"/>
</dbReference>
<evidence type="ECO:0000313" key="3">
    <source>
        <dbReference type="Proteomes" id="UP000006201"/>
    </source>
</evidence>
<feature type="transmembrane region" description="Helical" evidence="1">
    <location>
        <begin position="154"/>
        <end position="175"/>
    </location>
</feature>
<accession>A4C7L6</accession>
<dbReference type="AlphaFoldDB" id="A4C7L6"/>
<protein>
    <submittedName>
        <fullName evidence="2">Uncharacterized protein</fullName>
    </submittedName>
</protein>
<dbReference type="NCBIfam" id="NF038404">
    <property type="entry name" value="perm_prefix_2"/>
    <property type="match status" value="1"/>
</dbReference>
<dbReference type="STRING" id="87626.PTD2_14159"/>
<proteinExistence type="predicted"/>
<reference evidence="2 3" key="1">
    <citation type="submission" date="2006-02" db="EMBL/GenBank/DDBJ databases">
        <authorList>
            <person name="Moran M.A."/>
            <person name="Kjelleberg S."/>
            <person name="Egan S."/>
            <person name="Saunders N."/>
            <person name="Thomas T."/>
            <person name="Ferriera S."/>
            <person name="Johnson J."/>
            <person name="Kravitz S."/>
            <person name="Halpern A."/>
            <person name="Remington K."/>
            <person name="Beeson K."/>
            <person name="Tran B."/>
            <person name="Rogers Y.-H."/>
            <person name="Friedman R."/>
            <person name="Venter J.C."/>
        </authorList>
    </citation>
    <scope>NUCLEOTIDE SEQUENCE [LARGE SCALE GENOMIC DNA]</scope>
    <source>
        <strain evidence="2 3">D2</strain>
    </source>
</reference>
<keyword evidence="1" id="KW-1133">Transmembrane helix</keyword>